<comment type="subcellular location">
    <subcellularLocation>
        <location evidence="1">Nucleus</location>
    </subcellularLocation>
</comment>
<evidence type="ECO:0000313" key="10">
    <source>
        <dbReference type="EMBL" id="QBZ55753.1"/>
    </source>
</evidence>
<keyword evidence="2" id="KW-0479">Metal-binding</keyword>
<keyword evidence="6" id="KW-0804">Transcription</keyword>
<dbReference type="InterPro" id="IPR001083">
    <property type="entry name" value="Cu_fist_DNA-bd_dom"/>
</dbReference>
<evidence type="ECO:0000259" key="9">
    <source>
        <dbReference type="PROSITE" id="PS50073"/>
    </source>
</evidence>
<dbReference type="Gene3D" id="3.90.430.10">
    <property type="entry name" value="Copper fist DNA-binding domain"/>
    <property type="match status" value="1"/>
</dbReference>
<reference evidence="10 11" key="1">
    <citation type="journal article" date="2019" name="Mol. Biol. Evol.">
        <title>Blast fungal genomes show frequent chromosomal changes, gene gains and losses, and effector gene turnover.</title>
        <authorList>
            <person name="Gomez Luciano L.B."/>
            <person name="Jason Tsai I."/>
            <person name="Chuma I."/>
            <person name="Tosa Y."/>
            <person name="Chen Y.H."/>
            <person name="Li J.Y."/>
            <person name="Li M.Y."/>
            <person name="Jade Lu M.Y."/>
            <person name="Nakayashiki H."/>
            <person name="Li W.H."/>
        </authorList>
    </citation>
    <scope>NUCLEOTIDE SEQUENCE [LARGE SCALE GENOMIC DNA]</scope>
    <source>
        <strain evidence="10">MZ5-1-6</strain>
    </source>
</reference>
<keyword evidence="5" id="KW-0805">Transcription regulation</keyword>
<dbReference type="InterPro" id="IPR051763">
    <property type="entry name" value="Copper_Homeo_Regul"/>
</dbReference>
<name>A0A4P7N0T8_PYROR</name>
<dbReference type="SMART" id="SM01090">
    <property type="entry name" value="Copper-fist"/>
    <property type="match status" value="1"/>
</dbReference>
<feature type="region of interest" description="Disordered" evidence="8">
    <location>
        <begin position="474"/>
        <end position="497"/>
    </location>
</feature>
<evidence type="ECO:0000256" key="7">
    <source>
        <dbReference type="ARBA" id="ARBA00023242"/>
    </source>
</evidence>
<dbReference type="GO" id="GO:0005634">
    <property type="term" value="C:nucleus"/>
    <property type="evidence" value="ECO:0007669"/>
    <property type="project" value="UniProtKB-SubCell"/>
</dbReference>
<dbReference type="GO" id="GO:0006878">
    <property type="term" value="P:intracellular copper ion homeostasis"/>
    <property type="evidence" value="ECO:0007669"/>
    <property type="project" value="TreeGrafter"/>
</dbReference>
<dbReference type="Pfam" id="PF00649">
    <property type="entry name" value="Copper-fist"/>
    <property type="match status" value="1"/>
</dbReference>
<feature type="region of interest" description="Disordered" evidence="8">
    <location>
        <begin position="515"/>
        <end position="548"/>
    </location>
</feature>
<sequence length="598" mass="63188">MPIINGLKMACYACMFPTRRTVYLRMAIAARGLDAGPDPSIYFSCSVGSNLLEILTTISEPCIRGHRSTKCTHAKERLMVPVRKPGRPLSVCPHPPGKACGCGGITAAIPRAQKCGCGPDTSSETPASSKSGSESSVGKGCASPTRRTFQVQKSGSSRPNGRKQSFDVSTLERMNPENFNIVPPPPYKSPNGNLRNIPGSNGEKSLPKTVTQPIEFLSSTPGMFDGYSNNSTDYTSNQHINGGEQITSPIIKAETPRPPHANGSSSYFNGTHTVSSSDDLGSTPRAVSNLENDSLNTPLDPPRSCCGSRSKTTDAEPHSNGNGPNNRHVRPNPLDLLPNGMSHHLPEFQMQHVAPNGAALNGLGPVNPMMTAFHQSIAQSMYFPAQTTDPSIYTYPPFYGTYQYPIQPAAHWRPSMINYGAQNIGGLPLGGLAQGPPVSEPLSHQCTCGDSCNCLGCPAHPYNDATQAYVRSAMNSMSEGSSKNGQPLQNGGDHSIQLPAENISPVIQAAPLKSSCCSTTQPEPASASHPSSPPQAQTPSEASVGSEDQVPLSASDFLFVTYPFGCEGEVGSCLCGDDCSCVGCLIHGNGGNNLDHET</sequence>
<evidence type="ECO:0000256" key="3">
    <source>
        <dbReference type="ARBA" id="ARBA00022833"/>
    </source>
</evidence>
<dbReference type="GO" id="GO:0000981">
    <property type="term" value="F:DNA-binding transcription factor activity, RNA polymerase II-specific"/>
    <property type="evidence" value="ECO:0007669"/>
    <property type="project" value="TreeGrafter"/>
</dbReference>
<feature type="compositionally biased region" description="Polar residues" evidence="8">
    <location>
        <begin position="262"/>
        <end position="297"/>
    </location>
</feature>
<dbReference type="InterPro" id="IPR036395">
    <property type="entry name" value="Cu_fist_DNA-bd_dom_sf"/>
</dbReference>
<feature type="compositionally biased region" description="Low complexity" evidence="8">
    <location>
        <begin position="121"/>
        <end position="139"/>
    </location>
</feature>
<evidence type="ECO:0000256" key="8">
    <source>
        <dbReference type="SAM" id="MobiDB-lite"/>
    </source>
</evidence>
<dbReference type="EMBL" id="CP034205">
    <property type="protein sequence ID" value="QBZ55753.1"/>
    <property type="molecule type" value="Genomic_DNA"/>
</dbReference>
<dbReference type="GO" id="GO:0006879">
    <property type="term" value="P:intracellular iron ion homeostasis"/>
    <property type="evidence" value="ECO:0007669"/>
    <property type="project" value="TreeGrafter"/>
</dbReference>
<evidence type="ECO:0000256" key="6">
    <source>
        <dbReference type="ARBA" id="ARBA00023163"/>
    </source>
</evidence>
<dbReference type="SUPFAM" id="SSF57879">
    <property type="entry name" value="Zinc domain conserved in yeast copper-regulated transcription factors"/>
    <property type="match status" value="1"/>
</dbReference>
<dbReference type="GO" id="GO:0005507">
    <property type="term" value="F:copper ion binding"/>
    <property type="evidence" value="ECO:0007669"/>
    <property type="project" value="InterPro"/>
</dbReference>
<dbReference type="PANTHER" id="PTHR28088">
    <property type="entry name" value="TRANSCRIPTIONAL ACTIVATOR HAA1-RELATED"/>
    <property type="match status" value="1"/>
</dbReference>
<evidence type="ECO:0000256" key="5">
    <source>
        <dbReference type="ARBA" id="ARBA00023015"/>
    </source>
</evidence>
<organism evidence="10 11">
    <name type="scientific">Pyricularia oryzae</name>
    <name type="common">Rice blast fungus</name>
    <name type="synonym">Magnaporthe oryzae</name>
    <dbReference type="NCBI Taxonomy" id="318829"/>
    <lineage>
        <taxon>Eukaryota</taxon>
        <taxon>Fungi</taxon>
        <taxon>Dikarya</taxon>
        <taxon>Ascomycota</taxon>
        <taxon>Pezizomycotina</taxon>
        <taxon>Sordariomycetes</taxon>
        <taxon>Sordariomycetidae</taxon>
        <taxon>Magnaporthales</taxon>
        <taxon>Pyriculariaceae</taxon>
        <taxon>Pyricularia</taxon>
    </lineage>
</organism>
<feature type="compositionally biased region" description="Polar residues" evidence="8">
    <location>
        <begin position="474"/>
        <end position="489"/>
    </location>
</feature>
<dbReference type="GO" id="GO:0045944">
    <property type="term" value="P:positive regulation of transcription by RNA polymerase II"/>
    <property type="evidence" value="ECO:0007669"/>
    <property type="project" value="TreeGrafter"/>
</dbReference>
<keyword evidence="4" id="KW-0186">Copper</keyword>
<dbReference type="SMART" id="SM00412">
    <property type="entry name" value="Cu_FIST"/>
    <property type="match status" value="2"/>
</dbReference>
<gene>
    <name evidence="10" type="ORF">PoMZ_00655</name>
</gene>
<feature type="compositionally biased region" description="Polar residues" evidence="8">
    <location>
        <begin position="145"/>
        <end position="168"/>
    </location>
</feature>
<accession>A0A4P7N0T8</accession>
<dbReference type="PANTHER" id="PTHR28088:SF9">
    <property type="entry name" value="TRANSCRIPTION FACTOR GRISEA, PUTATIVE (AFU_ORTHOLOGUE AFUA_1G13190)-RELATED"/>
    <property type="match status" value="1"/>
</dbReference>
<evidence type="ECO:0000256" key="4">
    <source>
        <dbReference type="ARBA" id="ARBA00023008"/>
    </source>
</evidence>
<dbReference type="GO" id="GO:0000978">
    <property type="term" value="F:RNA polymerase II cis-regulatory region sequence-specific DNA binding"/>
    <property type="evidence" value="ECO:0007669"/>
    <property type="project" value="TreeGrafter"/>
</dbReference>
<evidence type="ECO:0000313" key="11">
    <source>
        <dbReference type="Proteomes" id="UP000294847"/>
    </source>
</evidence>
<evidence type="ECO:0000256" key="2">
    <source>
        <dbReference type="ARBA" id="ARBA00022723"/>
    </source>
</evidence>
<dbReference type="PROSITE" id="PS50073">
    <property type="entry name" value="COPPER_FIST_2"/>
    <property type="match status" value="1"/>
</dbReference>
<proteinExistence type="predicted"/>
<keyword evidence="3" id="KW-0862">Zinc</keyword>
<feature type="compositionally biased region" description="Polar residues" evidence="8">
    <location>
        <begin position="190"/>
        <end position="207"/>
    </location>
</feature>
<evidence type="ECO:0000256" key="1">
    <source>
        <dbReference type="ARBA" id="ARBA00004123"/>
    </source>
</evidence>
<dbReference type="Proteomes" id="UP000294847">
    <property type="component" value="Chromosome 2"/>
</dbReference>
<protein>
    <recommendedName>
        <fullName evidence="9">Copper-fist domain-containing protein</fullName>
    </recommendedName>
</protein>
<feature type="region of interest" description="Disordered" evidence="8">
    <location>
        <begin position="116"/>
        <end position="207"/>
    </location>
</feature>
<feature type="domain" description="Copper-fist" evidence="9">
    <location>
        <begin position="60"/>
        <end position="89"/>
    </location>
</feature>
<keyword evidence="7" id="KW-0539">Nucleus</keyword>
<dbReference type="AlphaFoldDB" id="A0A4P7N0T8"/>
<feature type="region of interest" description="Disordered" evidence="8">
    <location>
        <begin position="254"/>
        <end position="334"/>
    </location>
</feature>
<feature type="compositionally biased region" description="Low complexity" evidence="8">
    <location>
        <begin position="521"/>
        <end position="543"/>
    </location>
</feature>